<dbReference type="AlphaFoldDB" id="A0A1I0GW27"/>
<dbReference type="PANTHER" id="PTHR43641">
    <property type="entry name" value="FORMATE ACETYLTRANSFERASE 3-RELATED"/>
    <property type="match status" value="1"/>
</dbReference>
<protein>
    <submittedName>
        <fullName evidence="6">Formate C-acetyltransferase</fullName>
    </submittedName>
</protein>
<dbReference type="PANTHER" id="PTHR43641:SF2">
    <property type="entry name" value="DEHYDRATASE YBIW-RELATED"/>
    <property type="match status" value="1"/>
</dbReference>
<dbReference type="PROSITE" id="PS51554">
    <property type="entry name" value="PFL"/>
    <property type="match status" value="1"/>
</dbReference>
<dbReference type="RefSeq" id="WP_166435025.1">
    <property type="nucleotide sequence ID" value="NZ_FOIM01000013.1"/>
</dbReference>
<reference evidence="7" key="1">
    <citation type="submission" date="2016-10" db="EMBL/GenBank/DDBJ databases">
        <authorList>
            <person name="Varghese N."/>
            <person name="Submissions S."/>
        </authorList>
    </citation>
    <scope>NUCLEOTIDE SEQUENCE [LARGE SCALE GENOMIC DNA]</scope>
    <source>
        <strain evidence="7">NLAE-zl-G277</strain>
    </source>
</reference>
<gene>
    <name evidence="6" type="ORF">SAMN05216313_11380</name>
</gene>
<keyword evidence="1 3" id="KW-0556">Organic radical</keyword>
<dbReference type="GO" id="GO:0016740">
    <property type="term" value="F:transferase activity"/>
    <property type="evidence" value="ECO:0007669"/>
    <property type="project" value="UniProtKB-KW"/>
</dbReference>
<dbReference type="GO" id="GO:0016829">
    <property type="term" value="F:lyase activity"/>
    <property type="evidence" value="ECO:0007669"/>
    <property type="project" value="UniProtKB-KW"/>
</dbReference>
<feature type="modified residue" description="Glycine radical" evidence="3">
    <location>
        <position position="696"/>
    </location>
</feature>
<keyword evidence="2" id="KW-0456">Lyase</keyword>
<keyword evidence="6" id="KW-0808">Transferase</keyword>
<feature type="domain" description="Glycine radical" evidence="4">
    <location>
        <begin position="600"/>
        <end position="720"/>
    </location>
</feature>
<evidence type="ECO:0000313" key="7">
    <source>
        <dbReference type="Proteomes" id="UP000198508"/>
    </source>
</evidence>
<dbReference type="InterPro" id="IPR004184">
    <property type="entry name" value="PFL_dom"/>
</dbReference>
<accession>A0A1I0GW27</accession>
<dbReference type="STRING" id="460384.SAMN05216313_11380"/>
<keyword evidence="7" id="KW-1185">Reference proteome</keyword>
<dbReference type="GO" id="GO:0005829">
    <property type="term" value="C:cytosol"/>
    <property type="evidence" value="ECO:0007669"/>
    <property type="project" value="TreeGrafter"/>
</dbReference>
<evidence type="ECO:0000256" key="1">
    <source>
        <dbReference type="ARBA" id="ARBA00022818"/>
    </source>
</evidence>
<dbReference type="Proteomes" id="UP000198508">
    <property type="component" value="Unassembled WGS sequence"/>
</dbReference>
<name>A0A1I0GW27_9FIRM</name>
<proteinExistence type="predicted"/>
<dbReference type="PROSITE" id="PS51149">
    <property type="entry name" value="GLY_RADICAL_2"/>
    <property type="match status" value="1"/>
</dbReference>
<dbReference type="SUPFAM" id="SSF51998">
    <property type="entry name" value="PFL-like glycyl radical enzymes"/>
    <property type="match status" value="1"/>
</dbReference>
<dbReference type="Pfam" id="PF01228">
    <property type="entry name" value="Gly_radical"/>
    <property type="match status" value="1"/>
</dbReference>
<evidence type="ECO:0000259" key="5">
    <source>
        <dbReference type="PROSITE" id="PS51554"/>
    </source>
</evidence>
<dbReference type="InterPro" id="IPR051215">
    <property type="entry name" value="GRE"/>
</dbReference>
<evidence type="ECO:0000313" key="6">
    <source>
        <dbReference type="EMBL" id="SET75424.1"/>
    </source>
</evidence>
<sequence length="720" mass="81811">MALTYRERAEYIRQRKLEYTGQKIKQRNDMDTDDDGALPMSDDFRFIPLANDSDGGFYGYVAQSVNFTRLLDVYPLYVDPVELIAGRRMPKLIRYIGDGEWPTKWPHHIASYEHLIEKQELYGITPGIGSSQHYACDYDMGIRLGFTGLLDKIRSFREMHGPDRREFYDAEERVLLAILRLIQRHVDYMAFLLSVEKEEQNRQNLLEMLDCNQALLKRPPETFLEVCQWYAWFSQMGWSFNDLAAGVQIDRFLYPFYKRDKEAGILDDEKATFILTNLLVLNPDYFQLAGPDIHGNDMSNEVSFLVLRAAHWLNSTANITIRLHDRIDPRLFEAGVRYLFEDGNGWPRFSGDKGLMNYVKNRGIDRQAAIDRIALGCNWMALPGREYPLNDCVKINVAHIFDRCFHEVAYKEAPSVQKLWDRFLCCLTEAVQVTAEGIAFHLEHMHKVFPELVGNLLMHNTIEQGLDVTQAAEFINIGVDGCGLAIAADSFAALEQRIERESLLSWNQVTAAIDRNFSGPEHERVQLILKSSGRYCQGASLGDKWADRINREFTRRVVDTKLPGNAIMIPGWFSWAFMAELGRNIGATPDGRKAGMPITQGANPNNNFRRDGAATAMSNGIAMVQPGYGNPAPIQLELDPGLKAEEGGIKRVMALLKGHADLGGTLINVNILNRERILDANRHPENYPELVVRVTGFTAYFAALSPQMRQLVVDRMVESV</sequence>
<organism evidence="6 7">
    <name type="scientific">Enterocloster lavalensis</name>
    <dbReference type="NCBI Taxonomy" id="460384"/>
    <lineage>
        <taxon>Bacteria</taxon>
        <taxon>Bacillati</taxon>
        <taxon>Bacillota</taxon>
        <taxon>Clostridia</taxon>
        <taxon>Lachnospirales</taxon>
        <taxon>Lachnospiraceae</taxon>
        <taxon>Enterocloster</taxon>
    </lineage>
</organism>
<evidence type="ECO:0000256" key="3">
    <source>
        <dbReference type="PROSITE-ProRule" id="PRU00493"/>
    </source>
</evidence>
<dbReference type="Pfam" id="PF02901">
    <property type="entry name" value="PFL-like"/>
    <property type="match status" value="1"/>
</dbReference>
<feature type="domain" description="PFL" evidence="5">
    <location>
        <begin position="1"/>
        <end position="593"/>
    </location>
</feature>
<dbReference type="EMBL" id="FOIM01000013">
    <property type="protein sequence ID" value="SET75424.1"/>
    <property type="molecule type" value="Genomic_DNA"/>
</dbReference>
<evidence type="ECO:0000256" key="2">
    <source>
        <dbReference type="ARBA" id="ARBA00023239"/>
    </source>
</evidence>
<dbReference type="Gene3D" id="3.20.70.20">
    <property type="match status" value="1"/>
</dbReference>
<dbReference type="InterPro" id="IPR001150">
    <property type="entry name" value="Gly_radical"/>
</dbReference>
<evidence type="ECO:0000259" key="4">
    <source>
        <dbReference type="PROSITE" id="PS51149"/>
    </source>
</evidence>